<keyword evidence="1" id="KW-0472">Membrane</keyword>
<proteinExistence type="predicted"/>
<dbReference type="PANTHER" id="PTHR42305:SF1">
    <property type="entry name" value="MEMBRANE PROTEIN RV1733C-RELATED"/>
    <property type="match status" value="1"/>
</dbReference>
<dbReference type="RefSeq" id="WP_051736835.1">
    <property type="nucleotide sequence ID" value="NZ_BAAAUZ010000057.1"/>
</dbReference>
<sequence length="186" mass="19737">MTPPSRRARLPRRRSDRIADLAAWVVCALVLVSLGAAIVVGLGIHRDLSARAATEARERTPVTAVVAEDVPVVPEAGNRIPADVRWTGPDGVERVGRTEVSAPKHVGDEVGAWVTDDGRLVRAPLAAQEVTFVTITSAGTLLLLSGLALGGLAKLAFAGVARLRAAEWEREWADVEPRWTGRASTG</sequence>
<feature type="transmembrane region" description="Helical" evidence="1">
    <location>
        <begin position="21"/>
        <end position="44"/>
    </location>
</feature>
<feature type="transmembrane region" description="Helical" evidence="1">
    <location>
        <begin position="130"/>
        <end position="153"/>
    </location>
</feature>
<protein>
    <submittedName>
        <fullName evidence="2">Membrane protein</fullName>
    </submittedName>
</protein>
<keyword evidence="1" id="KW-0812">Transmembrane</keyword>
<reference evidence="2" key="1">
    <citation type="journal article" date="2014" name="Int. J. Syst. Evol. Microbiol.">
        <title>Complete genome sequence of Corynebacterium casei LMG S-19264T (=DSM 44701T), isolated from a smear-ripened cheese.</title>
        <authorList>
            <consortium name="US DOE Joint Genome Institute (JGI-PGF)"/>
            <person name="Walter F."/>
            <person name="Albersmeier A."/>
            <person name="Kalinowski J."/>
            <person name="Ruckert C."/>
        </authorList>
    </citation>
    <scope>NUCLEOTIDE SEQUENCE</scope>
    <source>
        <strain evidence="2">VKM Ac-1069</strain>
    </source>
</reference>
<organism evidence="2 3">
    <name type="scientific">Pseudonocardia halophobica</name>
    <dbReference type="NCBI Taxonomy" id="29401"/>
    <lineage>
        <taxon>Bacteria</taxon>
        <taxon>Bacillati</taxon>
        <taxon>Actinomycetota</taxon>
        <taxon>Actinomycetes</taxon>
        <taxon>Pseudonocardiales</taxon>
        <taxon>Pseudonocardiaceae</taxon>
        <taxon>Pseudonocardia</taxon>
    </lineage>
</organism>
<dbReference type="AlphaFoldDB" id="A0A9W6NVS8"/>
<dbReference type="PANTHER" id="PTHR42305">
    <property type="entry name" value="MEMBRANE PROTEIN RV1733C-RELATED"/>
    <property type="match status" value="1"/>
</dbReference>
<evidence type="ECO:0000256" key="1">
    <source>
        <dbReference type="SAM" id="Phobius"/>
    </source>
</evidence>
<reference evidence="2" key="2">
    <citation type="submission" date="2023-01" db="EMBL/GenBank/DDBJ databases">
        <authorList>
            <person name="Sun Q."/>
            <person name="Evtushenko L."/>
        </authorList>
    </citation>
    <scope>NUCLEOTIDE SEQUENCE</scope>
    <source>
        <strain evidence="2">VKM Ac-1069</strain>
    </source>
</reference>
<accession>A0A9W6NVS8</accession>
<evidence type="ECO:0000313" key="3">
    <source>
        <dbReference type="Proteomes" id="UP001143463"/>
    </source>
</evidence>
<keyword evidence="1" id="KW-1133">Transmembrane helix</keyword>
<name>A0A9W6NVS8_9PSEU</name>
<dbReference type="EMBL" id="BSFQ01000005">
    <property type="protein sequence ID" value="GLL10707.1"/>
    <property type="molecule type" value="Genomic_DNA"/>
</dbReference>
<comment type="caution">
    <text evidence="2">The sequence shown here is derived from an EMBL/GenBank/DDBJ whole genome shotgun (WGS) entry which is preliminary data.</text>
</comment>
<dbReference type="InterPro" id="IPR039708">
    <property type="entry name" value="MT1774/Rv1733c-like"/>
</dbReference>
<gene>
    <name evidence="2" type="ORF">GCM10017577_18470</name>
</gene>
<evidence type="ECO:0000313" key="2">
    <source>
        <dbReference type="EMBL" id="GLL10707.1"/>
    </source>
</evidence>
<dbReference type="Proteomes" id="UP001143463">
    <property type="component" value="Unassembled WGS sequence"/>
</dbReference>
<keyword evidence="3" id="KW-1185">Reference proteome</keyword>